<proteinExistence type="predicted"/>
<keyword evidence="8" id="KW-0808">Transferase</keyword>
<evidence type="ECO:0000259" key="7">
    <source>
        <dbReference type="Pfam" id="PF01757"/>
    </source>
</evidence>
<accession>A0A644XAY8</accession>
<reference evidence="8" key="1">
    <citation type="submission" date="2019-08" db="EMBL/GenBank/DDBJ databases">
        <authorList>
            <person name="Kucharzyk K."/>
            <person name="Murdoch R.W."/>
            <person name="Higgins S."/>
            <person name="Loffler F."/>
        </authorList>
    </citation>
    <scope>NUCLEOTIDE SEQUENCE</scope>
</reference>
<feature type="transmembrane region" description="Helical" evidence="6">
    <location>
        <begin position="300"/>
        <end position="319"/>
    </location>
</feature>
<feature type="transmembrane region" description="Helical" evidence="6">
    <location>
        <begin position="325"/>
        <end position="346"/>
    </location>
</feature>
<feature type="transmembrane region" description="Helical" evidence="6">
    <location>
        <begin position="167"/>
        <end position="184"/>
    </location>
</feature>
<feature type="transmembrane region" description="Helical" evidence="6">
    <location>
        <begin position="96"/>
        <end position="118"/>
    </location>
</feature>
<dbReference type="PANTHER" id="PTHR40074:SF2">
    <property type="entry name" value="O-ACETYLTRANSFERASE WECH"/>
    <property type="match status" value="1"/>
</dbReference>
<evidence type="ECO:0000256" key="1">
    <source>
        <dbReference type="ARBA" id="ARBA00004651"/>
    </source>
</evidence>
<evidence type="ECO:0000256" key="3">
    <source>
        <dbReference type="ARBA" id="ARBA00022692"/>
    </source>
</evidence>
<dbReference type="AlphaFoldDB" id="A0A644XAY8"/>
<name>A0A644XAY8_9ZZZZ</name>
<sequence length="357" mass="39797">MQNMVAEPSAVLAVQRNGAIDILKSIAIFGVLTIHATFAGLAGSVASANWFASVFWGSIVRASVPIFLMCSGALLLDPKKELPLSVLYRKNLLRILVALFFWATAYKFYGLVVSGNGISLGNIIQSVKEVMTFQHEFHLYYLHIMILVYVCLPVTRIITAGSTKQQLRYLLAVWFVLGIVFPIAKEFWPFTLLSGIPLQWMMNMSYSAIGYGILGYYITNHTQWKTGFYLLLFFCGFLCVFGGTAAMSIRTGALYQLFWEGMSPGVCFMAAGLFGAVTVLSRNRNRRHPVAEKISKASFCVYLVHIFFLNIFTGLGFTVTLLPCLISIPILVLVVFLCSYAVYLILSRIPVVNEYLI</sequence>
<feature type="transmembrane region" description="Helical" evidence="6">
    <location>
        <begin position="26"/>
        <end position="48"/>
    </location>
</feature>
<evidence type="ECO:0000256" key="5">
    <source>
        <dbReference type="ARBA" id="ARBA00023136"/>
    </source>
</evidence>
<dbReference type="EC" id="2.3.1.-" evidence="8"/>
<dbReference type="PANTHER" id="PTHR40074">
    <property type="entry name" value="O-ACETYLTRANSFERASE WECH"/>
    <property type="match status" value="1"/>
</dbReference>
<evidence type="ECO:0000256" key="4">
    <source>
        <dbReference type="ARBA" id="ARBA00022989"/>
    </source>
</evidence>
<feature type="transmembrane region" description="Helical" evidence="6">
    <location>
        <begin position="229"/>
        <end position="249"/>
    </location>
</feature>
<dbReference type="GO" id="GO:0016413">
    <property type="term" value="F:O-acetyltransferase activity"/>
    <property type="evidence" value="ECO:0007669"/>
    <property type="project" value="TreeGrafter"/>
</dbReference>
<feature type="transmembrane region" description="Helical" evidence="6">
    <location>
        <begin position="138"/>
        <end position="155"/>
    </location>
</feature>
<dbReference type="EMBL" id="VSSQ01002066">
    <property type="protein sequence ID" value="MPM13097.1"/>
    <property type="molecule type" value="Genomic_DNA"/>
</dbReference>
<dbReference type="Pfam" id="PF01757">
    <property type="entry name" value="Acyl_transf_3"/>
    <property type="match status" value="1"/>
</dbReference>
<keyword evidence="8" id="KW-0012">Acyltransferase</keyword>
<dbReference type="GO" id="GO:0005886">
    <property type="term" value="C:plasma membrane"/>
    <property type="evidence" value="ECO:0007669"/>
    <property type="project" value="UniProtKB-SubCell"/>
</dbReference>
<gene>
    <name evidence="8" type="primary">wecH_2</name>
    <name evidence="8" type="ORF">SDC9_59452</name>
</gene>
<feature type="domain" description="Acyltransferase 3" evidence="7">
    <location>
        <begin position="18"/>
        <end position="343"/>
    </location>
</feature>
<comment type="subcellular location">
    <subcellularLocation>
        <location evidence="1">Cell membrane</location>
        <topology evidence="1">Multi-pass membrane protein</topology>
    </subcellularLocation>
</comment>
<keyword evidence="4 6" id="KW-1133">Transmembrane helix</keyword>
<feature type="transmembrane region" description="Helical" evidence="6">
    <location>
        <begin position="54"/>
        <end position="76"/>
    </location>
</feature>
<evidence type="ECO:0000256" key="6">
    <source>
        <dbReference type="SAM" id="Phobius"/>
    </source>
</evidence>
<feature type="transmembrane region" description="Helical" evidence="6">
    <location>
        <begin position="261"/>
        <end position="280"/>
    </location>
</feature>
<evidence type="ECO:0000313" key="8">
    <source>
        <dbReference type="EMBL" id="MPM13097.1"/>
    </source>
</evidence>
<feature type="transmembrane region" description="Helical" evidence="6">
    <location>
        <begin position="196"/>
        <end position="217"/>
    </location>
</feature>
<keyword evidence="2" id="KW-1003">Cell membrane</keyword>
<keyword evidence="5 6" id="KW-0472">Membrane</keyword>
<organism evidence="8">
    <name type="scientific">bioreactor metagenome</name>
    <dbReference type="NCBI Taxonomy" id="1076179"/>
    <lineage>
        <taxon>unclassified sequences</taxon>
        <taxon>metagenomes</taxon>
        <taxon>ecological metagenomes</taxon>
    </lineage>
</organism>
<keyword evidence="3 6" id="KW-0812">Transmembrane</keyword>
<dbReference type="GO" id="GO:0009246">
    <property type="term" value="P:enterobacterial common antigen biosynthetic process"/>
    <property type="evidence" value="ECO:0007669"/>
    <property type="project" value="TreeGrafter"/>
</dbReference>
<dbReference type="InterPro" id="IPR002656">
    <property type="entry name" value="Acyl_transf_3_dom"/>
</dbReference>
<comment type="caution">
    <text evidence="8">The sequence shown here is derived from an EMBL/GenBank/DDBJ whole genome shotgun (WGS) entry which is preliminary data.</text>
</comment>
<evidence type="ECO:0000256" key="2">
    <source>
        <dbReference type="ARBA" id="ARBA00022475"/>
    </source>
</evidence>
<protein>
    <submittedName>
        <fullName evidence="8">O-acetyltransferase WecH</fullName>
        <ecNumber evidence="8">2.3.1.-</ecNumber>
    </submittedName>
</protein>